<proteinExistence type="predicted"/>
<evidence type="ECO:0000313" key="2">
    <source>
        <dbReference type="Proteomes" id="UP001055439"/>
    </source>
</evidence>
<dbReference type="EMBL" id="CP097510">
    <property type="protein sequence ID" value="URE22966.1"/>
    <property type="molecule type" value="Genomic_DNA"/>
</dbReference>
<protein>
    <submittedName>
        <fullName evidence="1">Uncharacterized protein</fullName>
    </submittedName>
</protein>
<reference evidence="1" key="1">
    <citation type="submission" date="2022-05" db="EMBL/GenBank/DDBJ databases">
        <title>The Musa troglodytarum L. genome provides insights into the mechanism of non-climacteric behaviour and enrichment of carotenoids.</title>
        <authorList>
            <person name="Wang J."/>
        </authorList>
    </citation>
    <scope>NUCLEOTIDE SEQUENCE</scope>
    <source>
        <tissue evidence="1">Leaf</tissue>
    </source>
</reference>
<gene>
    <name evidence="1" type="ORF">MUK42_03647</name>
</gene>
<evidence type="ECO:0000313" key="1">
    <source>
        <dbReference type="EMBL" id="URE22966.1"/>
    </source>
</evidence>
<organism evidence="1 2">
    <name type="scientific">Musa troglodytarum</name>
    <name type="common">fe'i banana</name>
    <dbReference type="NCBI Taxonomy" id="320322"/>
    <lineage>
        <taxon>Eukaryota</taxon>
        <taxon>Viridiplantae</taxon>
        <taxon>Streptophyta</taxon>
        <taxon>Embryophyta</taxon>
        <taxon>Tracheophyta</taxon>
        <taxon>Spermatophyta</taxon>
        <taxon>Magnoliopsida</taxon>
        <taxon>Liliopsida</taxon>
        <taxon>Zingiberales</taxon>
        <taxon>Musaceae</taxon>
        <taxon>Musa</taxon>
    </lineage>
</organism>
<name>A0A9E7GX90_9LILI</name>
<sequence length="131" mass="14198">MQAKRRSSRDRVEGANGEINLVQMEKKHLEEPDSQNGKISFYTVGKGEIVEESWDTDMVLGEEAGEDAATVGSGPGGSLRYHLIQMEKNHLEEHYSQKALINGEGEAGAIEVGCGAADWVRAGPRSSPCQP</sequence>
<accession>A0A9E7GX90</accession>
<dbReference type="AlphaFoldDB" id="A0A9E7GX90"/>
<dbReference type="Proteomes" id="UP001055439">
    <property type="component" value="Chromosome 8"/>
</dbReference>
<keyword evidence="2" id="KW-1185">Reference proteome</keyword>
<dbReference type="OrthoDB" id="19798at2759"/>